<feature type="region of interest" description="Disordered" evidence="1">
    <location>
        <begin position="67"/>
        <end position="87"/>
    </location>
</feature>
<accession>A0ABU1M2C4</accession>
<proteinExistence type="predicted"/>
<organism evidence="2 3">
    <name type="scientific">Paraburkholderia terricola</name>
    <dbReference type="NCBI Taxonomy" id="169427"/>
    <lineage>
        <taxon>Bacteria</taxon>
        <taxon>Pseudomonadati</taxon>
        <taxon>Pseudomonadota</taxon>
        <taxon>Betaproteobacteria</taxon>
        <taxon>Burkholderiales</taxon>
        <taxon>Burkholderiaceae</taxon>
        <taxon>Paraburkholderia</taxon>
    </lineage>
</organism>
<evidence type="ECO:0000256" key="1">
    <source>
        <dbReference type="SAM" id="MobiDB-lite"/>
    </source>
</evidence>
<name>A0ABU1M2C4_9BURK</name>
<reference evidence="2 3" key="1">
    <citation type="submission" date="2023-07" db="EMBL/GenBank/DDBJ databases">
        <title>Sorghum-associated microbial communities from plants grown in Nebraska, USA.</title>
        <authorList>
            <person name="Schachtman D."/>
        </authorList>
    </citation>
    <scope>NUCLEOTIDE SEQUENCE [LARGE SCALE GENOMIC DNA]</scope>
    <source>
        <strain evidence="2 3">DS1316</strain>
    </source>
</reference>
<protein>
    <submittedName>
        <fullName evidence="2">Uncharacterized protein</fullName>
    </submittedName>
</protein>
<dbReference type="RefSeq" id="WP_374726587.1">
    <property type="nucleotide sequence ID" value="NZ_JAVDRP010000035.1"/>
</dbReference>
<feature type="region of interest" description="Disordered" evidence="1">
    <location>
        <begin position="1"/>
        <end position="30"/>
    </location>
</feature>
<dbReference type="Proteomes" id="UP001264340">
    <property type="component" value="Unassembled WGS sequence"/>
</dbReference>
<evidence type="ECO:0000313" key="3">
    <source>
        <dbReference type="Proteomes" id="UP001264340"/>
    </source>
</evidence>
<feature type="compositionally biased region" description="Basic and acidic residues" evidence="1">
    <location>
        <begin position="7"/>
        <end position="16"/>
    </location>
</feature>
<evidence type="ECO:0000313" key="2">
    <source>
        <dbReference type="EMBL" id="MDR6413158.1"/>
    </source>
</evidence>
<gene>
    <name evidence="2" type="ORF">J2804_006595</name>
</gene>
<feature type="compositionally biased region" description="Basic and acidic residues" evidence="1">
    <location>
        <begin position="76"/>
        <end position="87"/>
    </location>
</feature>
<comment type="caution">
    <text evidence="2">The sequence shown here is derived from an EMBL/GenBank/DDBJ whole genome shotgun (WGS) entry which is preliminary data.</text>
</comment>
<sequence length="87" mass="9858">MVETLDDYFHRTRGQRDGGPLGGHIDRHSNAGRERAFEQFVWPHPRVASLAVLLSIREQDASPVPYFDAVGPAQPNRRDHMDLPVAR</sequence>
<dbReference type="EMBL" id="JAVDRP010000035">
    <property type="protein sequence ID" value="MDR6413158.1"/>
    <property type="molecule type" value="Genomic_DNA"/>
</dbReference>
<keyword evidence="3" id="KW-1185">Reference proteome</keyword>